<keyword evidence="1" id="KW-0051">Antiviral defense</keyword>
<dbReference type="InterPro" id="IPR021124">
    <property type="entry name" value="CRISPR-assoc_prot_Cas5"/>
</dbReference>
<evidence type="ECO:0000256" key="1">
    <source>
        <dbReference type="ARBA" id="ARBA00023118"/>
    </source>
</evidence>
<dbReference type="RefSeq" id="WP_259091280.1">
    <property type="nucleotide sequence ID" value="NZ_JANUBF010000034.1"/>
</dbReference>
<dbReference type="GO" id="GO:0043571">
    <property type="term" value="P:maintenance of CRISPR repeat elements"/>
    <property type="evidence" value="ECO:0007669"/>
    <property type="project" value="InterPro"/>
</dbReference>
<dbReference type="EMBL" id="JANUBF010000034">
    <property type="protein sequence ID" value="MCS4038030.1"/>
    <property type="molecule type" value="Genomic_DNA"/>
</dbReference>
<sequence length="242" mass="27905">MDICILRLQGALMSFGGPVTSKSHRPTRAFPQLSMITGLLANALGYDQSEFDRHDRLQERIMYAVREDVVGEEITDYQTVRLNPEDRPQDPNPRRLEMQRQGWTTWSAVDERNKDGENARRIVSERDYWAGSKYTIALHVEDADQDQIMEVLRRPARPLFIGRKCCLPSAPIARFVMEAPSPEAALRSEKSFFEDTSPRARIWYESKEGKPITDRRDWKNQIHVGQRYIVRDRLSGDAAPGD</sequence>
<dbReference type="CDD" id="cd09756">
    <property type="entry name" value="Cas5_I-E"/>
    <property type="match status" value="1"/>
</dbReference>
<dbReference type="GO" id="GO:0051607">
    <property type="term" value="P:defense response to virus"/>
    <property type="evidence" value="ECO:0007669"/>
    <property type="project" value="UniProtKB-KW"/>
</dbReference>
<organism evidence="2 3">
    <name type="scientific">Salinibacter ruber</name>
    <dbReference type="NCBI Taxonomy" id="146919"/>
    <lineage>
        <taxon>Bacteria</taxon>
        <taxon>Pseudomonadati</taxon>
        <taxon>Rhodothermota</taxon>
        <taxon>Rhodothermia</taxon>
        <taxon>Rhodothermales</taxon>
        <taxon>Salinibacteraceae</taxon>
        <taxon>Salinibacter</taxon>
    </lineage>
</organism>
<protein>
    <submittedName>
        <fullName evidence="2">CRISPR system Cascade subunit CasD</fullName>
    </submittedName>
</protein>
<dbReference type="Proteomes" id="UP001155040">
    <property type="component" value="Unassembled WGS sequence"/>
</dbReference>
<gene>
    <name evidence="2" type="ORF">GGQ01_003119</name>
</gene>
<reference evidence="2" key="1">
    <citation type="submission" date="2022-08" db="EMBL/GenBank/DDBJ databases">
        <title>Genomic Encyclopedia of Type Strains, Phase V (KMG-V): Genome sequencing to study the core and pangenomes of soil and plant-associated prokaryotes.</title>
        <authorList>
            <person name="Whitman W."/>
        </authorList>
    </citation>
    <scope>NUCLEOTIDE SEQUENCE</scope>
    <source>
        <strain evidence="2">SP3012</strain>
    </source>
</reference>
<dbReference type="NCBIfam" id="TIGR01868">
    <property type="entry name" value="casD_Cas5e"/>
    <property type="match status" value="1"/>
</dbReference>
<dbReference type="Gene3D" id="3.30.70.2660">
    <property type="match status" value="1"/>
</dbReference>
<dbReference type="Pfam" id="PF09704">
    <property type="entry name" value="Cas_Cas5d"/>
    <property type="match status" value="1"/>
</dbReference>
<comment type="caution">
    <text evidence="2">The sequence shown here is derived from an EMBL/GenBank/DDBJ whole genome shotgun (WGS) entry which is preliminary data.</text>
</comment>
<dbReference type="GO" id="GO:0003723">
    <property type="term" value="F:RNA binding"/>
    <property type="evidence" value="ECO:0007669"/>
    <property type="project" value="InterPro"/>
</dbReference>
<dbReference type="InterPro" id="IPR013422">
    <property type="entry name" value="CRISPR-assoc_prot_Cas5_N"/>
</dbReference>
<accession>A0A9X2UPB8</accession>
<dbReference type="InterPro" id="IPR010147">
    <property type="entry name" value="CRISPR-assoc_prot_CasD"/>
</dbReference>
<evidence type="ECO:0000313" key="2">
    <source>
        <dbReference type="EMBL" id="MCS4038030.1"/>
    </source>
</evidence>
<evidence type="ECO:0000313" key="3">
    <source>
        <dbReference type="Proteomes" id="UP001155040"/>
    </source>
</evidence>
<proteinExistence type="predicted"/>
<dbReference type="NCBIfam" id="TIGR02593">
    <property type="entry name" value="CRISPR_cas5"/>
    <property type="match status" value="1"/>
</dbReference>
<name>A0A9X2UPB8_9BACT</name>
<dbReference type="AlphaFoldDB" id="A0A9X2UPB8"/>